<dbReference type="GO" id="GO:0036297">
    <property type="term" value="P:interstrand cross-link repair"/>
    <property type="evidence" value="ECO:0007669"/>
    <property type="project" value="InterPro"/>
</dbReference>
<evidence type="ECO:0000313" key="2">
    <source>
        <dbReference type="Proteomes" id="UP000436088"/>
    </source>
</evidence>
<reference evidence="1" key="1">
    <citation type="submission" date="2019-09" db="EMBL/GenBank/DDBJ databases">
        <title>Draft genome information of white flower Hibiscus syriacus.</title>
        <authorList>
            <person name="Kim Y.-M."/>
        </authorList>
    </citation>
    <scope>NUCLEOTIDE SEQUENCE [LARGE SCALE GENOMIC DNA]</scope>
    <source>
        <strain evidence="1">YM2019G1</strain>
    </source>
</reference>
<dbReference type="GO" id="GO:0043240">
    <property type="term" value="C:Fanconi anaemia nuclear complex"/>
    <property type="evidence" value="ECO:0007669"/>
    <property type="project" value="InterPro"/>
</dbReference>
<name>A0A6A2XDJ9_HIBSY</name>
<proteinExistence type="predicted"/>
<keyword evidence="2" id="KW-1185">Reference proteome</keyword>
<dbReference type="Proteomes" id="UP000436088">
    <property type="component" value="Unassembled WGS sequence"/>
</dbReference>
<comment type="caution">
    <text evidence="1">The sequence shown here is derived from an EMBL/GenBank/DDBJ whole genome shotgun (WGS) entry which is preliminary data.</text>
</comment>
<accession>A0A6A2XDJ9</accession>
<gene>
    <name evidence="1" type="ORF">F3Y22_tig00111772pilonHSYRG00308</name>
</gene>
<organism evidence="1 2">
    <name type="scientific">Hibiscus syriacus</name>
    <name type="common">Rose of Sharon</name>
    <dbReference type="NCBI Taxonomy" id="106335"/>
    <lineage>
        <taxon>Eukaryota</taxon>
        <taxon>Viridiplantae</taxon>
        <taxon>Streptophyta</taxon>
        <taxon>Embryophyta</taxon>
        <taxon>Tracheophyta</taxon>
        <taxon>Spermatophyta</taxon>
        <taxon>Magnoliopsida</taxon>
        <taxon>eudicotyledons</taxon>
        <taxon>Gunneridae</taxon>
        <taxon>Pentapetalae</taxon>
        <taxon>rosids</taxon>
        <taxon>malvids</taxon>
        <taxon>Malvales</taxon>
        <taxon>Malvaceae</taxon>
        <taxon>Malvoideae</taxon>
        <taxon>Hibiscus</taxon>
    </lineage>
</organism>
<protein>
    <submittedName>
        <fullName evidence="1">Uncharacterized protein</fullName>
    </submittedName>
</protein>
<dbReference type="InterPro" id="IPR039685">
    <property type="entry name" value="FANCE"/>
</dbReference>
<dbReference type="PANTHER" id="PTHR32094:SF5">
    <property type="entry name" value="FANCONI ANEMIA GROUP E PROTEIN"/>
    <property type="match status" value="1"/>
</dbReference>
<evidence type="ECO:0000313" key="1">
    <source>
        <dbReference type="EMBL" id="KAE8673821.1"/>
    </source>
</evidence>
<sequence length="234" mass="26457">MDQWPSFTFSKASPMSSPVEEFVDAYLNLESIVSFDLCSIVLPKFLVLAEPASRLLLTSTIRYCKLHQRAAVHGLLLPLVLQREGINNLICDVITRIVKECLHPADVSAFCRTLLCGGEEERRFILLPCHESLVSNELFCVSQGWSLRQLDVYNAFLQDTIFEEVYMVQPPEFVDHDHYHHVQCGLLCVSHVSSSDQLVDVLTKPLPRHQFTIVTAKIGLTPPPSILWGHDKKS</sequence>
<dbReference type="Gene3D" id="1.25.40.480">
    <property type="match status" value="1"/>
</dbReference>
<dbReference type="AlphaFoldDB" id="A0A6A2XDJ9"/>
<dbReference type="EMBL" id="VEPZ02001422">
    <property type="protein sequence ID" value="KAE8673821.1"/>
    <property type="molecule type" value="Genomic_DNA"/>
</dbReference>
<dbReference type="PANTHER" id="PTHR32094">
    <property type="entry name" value="FANCONI ANEMIA GROUP E PROTEIN"/>
    <property type="match status" value="1"/>
</dbReference>